<evidence type="ECO:0000313" key="4">
    <source>
        <dbReference type="EMBL" id="CAD8653677.1"/>
    </source>
</evidence>
<sequence length="685" mass="75923">MEKRVTRQDIAKAAMPTAIINEHAEKMVQMFLGQYISPSKKKYTKLSPQQIASRHEFLNDKGDALYSVDQVRTLLQEQVGGETTETAALQTNSLASPQLPAEASTSTASSSRFAGNDQTAAPTSPSTRLVVIFEASGTPLTIRLRMQPDWTLQEVYRRLTDLCALPAQHSFKLQFEPAGGGADIIADIADVWDVLRDQQASGRWVFRSVTPSTPLQSLPEQPSQESISLTSDHVSRKLSYENLESDTSMLQLTKALRLQQFEQSAKAEIQAAIKVALKPYGEKIGKAGRSHAETFFKALRVIADLTKLLERLNKQAKHRADPATEQQRLHWFIDTILDMLEEDVKERWQGQDDPVQCEANFYTSWLQFRASLFTIIRNVIDFTPDGLMDQLPSLVAPTKCASRSDLWVVIEQVQGAAKTLAEMKSIDATAQIEAATVKYLAASLTPEAVKSISEALALKHRAEASNYYVKMQHPPLTAYPSKCIKAVMLGRDDFEGNWRADWRLSTGKDTPAQTGKGGGAGNPRVEKPASSSDGSAAQRTRVLKRNQQAHVFSYYLKDVTDAGERERQGKNFLANTLLDWKCHKCGVNGHTQEICPLLSKLDPRSIERNPKSFFFELRPPQQILNLSNAVKVMPVMEASLPPSNQLPTTGAAQHGPVQLSSTELDPQEWQAFQAWRTAGGPPLGN</sequence>
<accession>A0A7S0MX72</accession>
<dbReference type="PROSITE" id="PS50158">
    <property type="entry name" value="ZF_CCHC"/>
    <property type="match status" value="1"/>
</dbReference>
<feature type="compositionally biased region" description="Polar residues" evidence="2">
    <location>
        <begin position="112"/>
        <end position="123"/>
    </location>
</feature>
<feature type="region of interest" description="Disordered" evidence="2">
    <location>
        <begin position="501"/>
        <end position="540"/>
    </location>
</feature>
<name>A0A7S0MX72_9CRYP</name>
<keyword evidence="1" id="KW-0479">Metal-binding</keyword>
<evidence type="ECO:0000256" key="2">
    <source>
        <dbReference type="SAM" id="MobiDB-lite"/>
    </source>
</evidence>
<protein>
    <recommendedName>
        <fullName evidence="3">CCHC-type domain-containing protein</fullName>
    </recommendedName>
</protein>
<feature type="compositionally biased region" description="Polar residues" evidence="2">
    <location>
        <begin position="529"/>
        <end position="538"/>
    </location>
</feature>
<dbReference type="AlphaFoldDB" id="A0A7S0MX72"/>
<reference evidence="4" key="1">
    <citation type="submission" date="2021-01" db="EMBL/GenBank/DDBJ databases">
        <authorList>
            <person name="Corre E."/>
            <person name="Pelletier E."/>
            <person name="Niang G."/>
            <person name="Scheremetjew M."/>
            <person name="Finn R."/>
            <person name="Kale V."/>
            <person name="Holt S."/>
            <person name="Cochrane G."/>
            <person name="Meng A."/>
            <person name="Brown T."/>
            <person name="Cohen L."/>
        </authorList>
    </citation>
    <scope>NUCLEOTIDE SEQUENCE</scope>
    <source>
        <strain evidence="4">CCAP979/52</strain>
    </source>
</reference>
<keyword evidence="1" id="KW-0863">Zinc-finger</keyword>
<feature type="domain" description="CCHC-type" evidence="3">
    <location>
        <begin position="581"/>
        <end position="596"/>
    </location>
</feature>
<proteinExistence type="predicted"/>
<dbReference type="GO" id="GO:0003676">
    <property type="term" value="F:nucleic acid binding"/>
    <property type="evidence" value="ECO:0007669"/>
    <property type="project" value="InterPro"/>
</dbReference>
<dbReference type="EMBL" id="HBEZ01051612">
    <property type="protein sequence ID" value="CAD8653677.1"/>
    <property type="molecule type" value="Transcribed_RNA"/>
</dbReference>
<dbReference type="GO" id="GO:0008270">
    <property type="term" value="F:zinc ion binding"/>
    <property type="evidence" value="ECO:0007669"/>
    <property type="project" value="UniProtKB-KW"/>
</dbReference>
<keyword evidence="1" id="KW-0862">Zinc</keyword>
<evidence type="ECO:0000256" key="1">
    <source>
        <dbReference type="PROSITE-ProRule" id="PRU00047"/>
    </source>
</evidence>
<gene>
    <name evidence="4" type="ORF">CCUR1050_LOCUS28292</name>
</gene>
<feature type="region of interest" description="Disordered" evidence="2">
    <location>
        <begin position="91"/>
        <end position="123"/>
    </location>
</feature>
<organism evidence="4">
    <name type="scientific">Cryptomonas curvata</name>
    <dbReference type="NCBI Taxonomy" id="233186"/>
    <lineage>
        <taxon>Eukaryota</taxon>
        <taxon>Cryptophyceae</taxon>
        <taxon>Cryptomonadales</taxon>
        <taxon>Cryptomonadaceae</taxon>
        <taxon>Cryptomonas</taxon>
    </lineage>
</organism>
<evidence type="ECO:0000259" key="3">
    <source>
        <dbReference type="PROSITE" id="PS50158"/>
    </source>
</evidence>
<dbReference type="InterPro" id="IPR001878">
    <property type="entry name" value="Znf_CCHC"/>
</dbReference>